<evidence type="ECO:0000256" key="1">
    <source>
        <dbReference type="ARBA" id="ARBA00006247"/>
    </source>
</evidence>
<dbReference type="CDD" id="cd03884">
    <property type="entry name" value="M20_bAS"/>
    <property type="match status" value="1"/>
</dbReference>
<dbReference type="InterPro" id="IPR010158">
    <property type="entry name" value="Amidase_Cbmase"/>
</dbReference>
<dbReference type="OrthoDB" id="4676at2759"/>
<dbReference type="Gene3D" id="3.40.630.10">
    <property type="entry name" value="Zn peptidases"/>
    <property type="match status" value="1"/>
</dbReference>
<proteinExistence type="inferred from homology"/>
<dbReference type="GO" id="GO:0016813">
    <property type="term" value="F:hydrolase activity, acting on carbon-nitrogen (but not peptide) bonds, in linear amidines"/>
    <property type="evidence" value="ECO:0007669"/>
    <property type="project" value="InterPro"/>
</dbReference>
<dbReference type="SUPFAM" id="SSF53187">
    <property type="entry name" value="Zn-dependent exopeptidases"/>
    <property type="match status" value="1"/>
</dbReference>
<dbReference type="PANTHER" id="PTHR32494:SF5">
    <property type="entry name" value="ALLANTOATE AMIDOHYDROLASE"/>
    <property type="match status" value="1"/>
</dbReference>
<dbReference type="Pfam" id="PF01546">
    <property type="entry name" value="Peptidase_M20"/>
    <property type="match status" value="1"/>
</dbReference>
<accession>B6QKR4</accession>
<dbReference type="InterPro" id="IPR002933">
    <property type="entry name" value="Peptidase_M20"/>
</dbReference>
<dbReference type="HOGENOM" id="CLU_024588_2_0_1"/>
<comment type="similarity">
    <text evidence="1">Belongs to the peptidase M20A family.</text>
</comment>
<dbReference type="VEuPathDB" id="FungiDB:PMAA_054870"/>
<evidence type="ECO:0000313" key="4">
    <source>
        <dbReference type="Proteomes" id="UP000001294"/>
    </source>
</evidence>
<sequence length="488" mass="52837">MLPLLRLAVGTPRSAIQQSKVRSFSIKPSNLTSDSGPSAIMQVPLKINGHRLMESIHSTCEFGKAHRYGEHETETGMARLALNDDDKKVREWLIEQVKAVGCSVTVDQMGNIFAVRPGRNKTAPPVMMGSHLDTQPTGGRYDGILGVLAALEALRTIHESGYQTEGPIGLINWTNEEGARFPMVTVSSGVWADVVPLETAWNCREVASLSQGPELKTMKQELARIGFLGEIPASYKALPIGAHFELHIEQGPILENEEQKIGVVTAGQAYSWFEITVKGQDCHAGTTPLSARRDPLLAAAKMIAASNQIAKTSSGLITTGILQAMPGSINTMAHTVKFTMDIRHPQDEQVSNMVEQCCQAFDEIATEDSERGVEVSWETLTENVAVKFHPDCIAAVESAAEAVCASVPANQNPSNKSLWRHMTSGAGHDSCNVSKRCPTAMIFTPTRNGMSHTPEEYCSPEDCVLGAEVLMGATLKYDTLRAQRGGLS</sequence>
<dbReference type="NCBIfam" id="TIGR01879">
    <property type="entry name" value="hydantase"/>
    <property type="match status" value="1"/>
</dbReference>
<organism evidence="3 4">
    <name type="scientific">Talaromyces marneffei (strain ATCC 18224 / CBS 334.59 / QM 7333)</name>
    <name type="common">Penicillium marneffei</name>
    <dbReference type="NCBI Taxonomy" id="441960"/>
    <lineage>
        <taxon>Eukaryota</taxon>
        <taxon>Fungi</taxon>
        <taxon>Dikarya</taxon>
        <taxon>Ascomycota</taxon>
        <taxon>Pezizomycotina</taxon>
        <taxon>Eurotiomycetes</taxon>
        <taxon>Eurotiomycetidae</taxon>
        <taxon>Eurotiales</taxon>
        <taxon>Trichocomaceae</taxon>
        <taxon>Talaromyces</taxon>
        <taxon>Talaromyces sect. Talaromyces</taxon>
    </lineage>
</organism>
<reference evidence="4" key="1">
    <citation type="journal article" date="2015" name="Genome Announc.">
        <title>Genome sequence of the AIDS-associated pathogen Penicillium marneffei (ATCC18224) and its near taxonomic relative Talaromyces stipitatus (ATCC10500).</title>
        <authorList>
            <person name="Nierman W.C."/>
            <person name="Fedorova-Abrams N.D."/>
            <person name="Andrianopoulos A."/>
        </authorList>
    </citation>
    <scope>NUCLEOTIDE SEQUENCE [LARGE SCALE GENOMIC DNA]</scope>
    <source>
        <strain evidence="4">ATCC 18224 / CBS 334.59 / QM 7333</strain>
    </source>
</reference>
<evidence type="ECO:0000313" key="3">
    <source>
        <dbReference type="EMBL" id="EEA21691.1"/>
    </source>
</evidence>
<dbReference type="Gene3D" id="3.30.70.360">
    <property type="match status" value="1"/>
</dbReference>
<keyword evidence="2" id="KW-0378">Hydrolase</keyword>
<gene>
    <name evidence="3" type="ORF">PMAA_054870</name>
</gene>
<dbReference type="PhylomeDB" id="B6QKR4"/>
<dbReference type="AlphaFoldDB" id="B6QKR4"/>
<evidence type="ECO:0000256" key="2">
    <source>
        <dbReference type="ARBA" id="ARBA00022801"/>
    </source>
</evidence>
<dbReference type="SUPFAM" id="SSF55031">
    <property type="entry name" value="Bacterial exopeptidase dimerisation domain"/>
    <property type="match status" value="1"/>
</dbReference>
<dbReference type="Proteomes" id="UP000001294">
    <property type="component" value="Unassembled WGS sequence"/>
</dbReference>
<dbReference type="PANTHER" id="PTHR32494">
    <property type="entry name" value="ALLANTOATE DEIMINASE-RELATED"/>
    <property type="match status" value="1"/>
</dbReference>
<protein>
    <submittedName>
        <fullName evidence="3">Hydantoin utilization protein C, putative</fullName>
    </submittedName>
</protein>
<name>B6QKR4_TALMQ</name>
<keyword evidence="4" id="KW-1185">Reference proteome</keyword>
<dbReference type="EMBL" id="DS995903">
    <property type="protein sequence ID" value="EEA21691.1"/>
    <property type="molecule type" value="Genomic_DNA"/>
</dbReference>
<dbReference type="InterPro" id="IPR036264">
    <property type="entry name" value="Bact_exopeptidase_dim_dom"/>
</dbReference>